<evidence type="ECO:0000256" key="2">
    <source>
        <dbReference type="SAM" id="Phobius"/>
    </source>
</evidence>
<organism evidence="3 4">
    <name type="scientific">Rhizocola hellebori</name>
    <dbReference type="NCBI Taxonomy" id="1392758"/>
    <lineage>
        <taxon>Bacteria</taxon>
        <taxon>Bacillati</taxon>
        <taxon>Actinomycetota</taxon>
        <taxon>Actinomycetes</taxon>
        <taxon>Micromonosporales</taxon>
        <taxon>Micromonosporaceae</taxon>
        <taxon>Rhizocola</taxon>
    </lineage>
</organism>
<feature type="transmembrane region" description="Helical" evidence="2">
    <location>
        <begin position="156"/>
        <end position="175"/>
    </location>
</feature>
<dbReference type="AlphaFoldDB" id="A0A8J3VIN4"/>
<evidence type="ECO:0000256" key="1">
    <source>
        <dbReference type="SAM" id="MobiDB-lite"/>
    </source>
</evidence>
<keyword evidence="2" id="KW-0812">Transmembrane</keyword>
<sequence>MDLLTQLTDTQVPTWVMVLVVSVLTVSLLIGVPLARAAGRRRGRRLAHPEAYNNRLDKAKDTALFLAALLPSLLVWLAVMGVSFIGLTGFASDVMGWNHWTNMLVPLSLDGISVSFGAWAFVAVKRGRHPGRAYKIVLAAATMSAALNFVHGREKWSLWAGLYLAFLSMAGMAMFHELLDQFMANIDDEVALKTRYPRFGQRWLYAPLSTFAARRAWIVHPPAEGIRPSVRNALDHLMDVRESKRQRRLDGALRVREEQQAKLVEVHARAEVKRAKATAGRQPLAHRPAVVPQQHNAQFSHVQPNGHGSNGHYQVPQQPPLPQAPVSAQPSPMRAPEPVLDPAQRAELESIFPVSSGREPMGRHPLWDERKDETQRFIAEALAMGEVPLPGQVRDWASQQYGFRPSESWARDQIRAARNRDVVGADAEIV</sequence>
<protein>
    <recommendedName>
        <fullName evidence="5">DUF2637 domain-containing protein</fullName>
    </recommendedName>
</protein>
<keyword evidence="2" id="KW-1133">Transmembrane helix</keyword>
<feature type="transmembrane region" description="Helical" evidence="2">
    <location>
        <begin position="63"/>
        <end position="91"/>
    </location>
</feature>
<keyword evidence="4" id="KW-1185">Reference proteome</keyword>
<comment type="caution">
    <text evidence="3">The sequence shown here is derived from an EMBL/GenBank/DDBJ whole genome shotgun (WGS) entry which is preliminary data.</text>
</comment>
<proteinExistence type="predicted"/>
<accession>A0A8J3VIN4</accession>
<dbReference type="RefSeq" id="WP_203911039.1">
    <property type="nucleotide sequence ID" value="NZ_BONY01000035.1"/>
</dbReference>
<feature type="region of interest" description="Disordered" evidence="1">
    <location>
        <begin position="299"/>
        <end position="338"/>
    </location>
</feature>
<dbReference type="InterPro" id="IPR021235">
    <property type="entry name" value="DUF2637"/>
</dbReference>
<evidence type="ECO:0008006" key="5">
    <source>
        <dbReference type="Google" id="ProtNLM"/>
    </source>
</evidence>
<dbReference type="Pfam" id="PF10935">
    <property type="entry name" value="DUF2637"/>
    <property type="match status" value="1"/>
</dbReference>
<name>A0A8J3VIN4_9ACTN</name>
<gene>
    <name evidence="3" type="ORF">Rhe02_53080</name>
</gene>
<dbReference type="EMBL" id="BONY01000035">
    <property type="protein sequence ID" value="GIH07241.1"/>
    <property type="molecule type" value="Genomic_DNA"/>
</dbReference>
<dbReference type="Proteomes" id="UP000612899">
    <property type="component" value="Unassembled WGS sequence"/>
</dbReference>
<evidence type="ECO:0000313" key="4">
    <source>
        <dbReference type="Proteomes" id="UP000612899"/>
    </source>
</evidence>
<feature type="transmembrane region" description="Helical" evidence="2">
    <location>
        <begin position="12"/>
        <end position="35"/>
    </location>
</feature>
<keyword evidence="2" id="KW-0472">Membrane</keyword>
<feature type="transmembrane region" description="Helical" evidence="2">
    <location>
        <begin position="103"/>
        <end position="124"/>
    </location>
</feature>
<evidence type="ECO:0000313" key="3">
    <source>
        <dbReference type="EMBL" id="GIH07241.1"/>
    </source>
</evidence>
<reference evidence="3" key="1">
    <citation type="submission" date="2021-01" db="EMBL/GenBank/DDBJ databases">
        <title>Whole genome shotgun sequence of Rhizocola hellebori NBRC 109834.</title>
        <authorList>
            <person name="Komaki H."/>
            <person name="Tamura T."/>
        </authorList>
    </citation>
    <scope>NUCLEOTIDE SEQUENCE</scope>
    <source>
        <strain evidence="3">NBRC 109834</strain>
    </source>
</reference>